<dbReference type="EMBL" id="QRHJ01000031">
    <property type="protein sequence ID" value="RHF74154.1"/>
    <property type="molecule type" value="Genomic_DNA"/>
</dbReference>
<evidence type="ECO:0000313" key="18">
    <source>
        <dbReference type="EMBL" id="RGM16244.1"/>
    </source>
</evidence>
<evidence type="ECO:0000256" key="10">
    <source>
        <dbReference type="ARBA" id="ARBA00023306"/>
    </source>
</evidence>
<evidence type="ECO:0000256" key="3">
    <source>
        <dbReference type="ARBA" id="ARBA00022618"/>
    </source>
</evidence>
<evidence type="ECO:0000313" key="30">
    <source>
        <dbReference type="Proteomes" id="UP000284604"/>
    </source>
</evidence>
<dbReference type="Proteomes" id="UP000440773">
    <property type="component" value="Unassembled WGS sequence"/>
</dbReference>
<keyword evidence="3 12" id="KW-0132">Cell division</keyword>
<reference evidence="33 34" key="4">
    <citation type="journal article" date="2019" name="Nat. Med.">
        <title>A library of human gut bacterial isolates paired with longitudinal multiomics data enables mechanistic microbiome research.</title>
        <authorList>
            <person name="Poyet M."/>
            <person name="Groussin M."/>
            <person name="Gibbons S.M."/>
            <person name="Avila-Pacheco J."/>
            <person name="Jiang X."/>
            <person name="Kearney S.M."/>
            <person name="Perrotta A.R."/>
            <person name="Berdy B."/>
            <person name="Zhao S."/>
            <person name="Lieberman T.D."/>
            <person name="Swanson P.K."/>
            <person name="Smith M."/>
            <person name="Roesemann S."/>
            <person name="Alexander J.E."/>
            <person name="Rich S.A."/>
            <person name="Livny J."/>
            <person name="Vlamakis H."/>
            <person name="Clish C."/>
            <person name="Bullock K."/>
            <person name="Deik A."/>
            <person name="Scott J."/>
            <person name="Pierce K.A."/>
            <person name="Xavier R.J."/>
            <person name="Alm E.J."/>
        </authorList>
    </citation>
    <scope>NUCLEOTIDE SEQUENCE [LARGE SCALE GENOMIC DNA]</scope>
    <source>
        <strain evidence="15 33">BIOML-A17</strain>
        <strain evidence="16 34">BIOML-A6</strain>
    </source>
</reference>
<evidence type="ECO:0000313" key="27">
    <source>
        <dbReference type="Proteomes" id="UP000283310"/>
    </source>
</evidence>
<evidence type="ECO:0000256" key="12">
    <source>
        <dbReference type="HAMAP-Rule" id="MF_00038"/>
    </source>
</evidence>
<dbReference type="PROSITE" id="PS01348">
    <property type="entry name" value="MRAY_2"/>
    <property type="match status" value="1"/>
</dbReference>
<dbReference type="InterPro" id="IPR018480">
    <property type="entry name" value="PNAcMuramoyl-5peptid_Trfase_CS"/>
</dbReference>
<organism evidence="17 25">
    <name type="scientific">Bacteroides stercoris</name>
    <dbReference type="NCBI Taxonomy" id="46506"/>
    <lineage>
        <taxon>Bacteria</taxon>
        <taxon>Pseudomonadati</taxon>
        <taxon>Bacteroidota</taxon>
        <taxon>Bacteroidia</taxon>
        <taxon>Bacteroidales</taxon>
        <taxon>Bacteroidaceae</taxon>
        <taxon>Bacteroides</taxon>
    </lineage>
</organism>
<feature type="transmembrane region" description="Helical" evidence="12">
    <location>
        <begin position="240"/>
        <end position="259"/>
    </location>
</feature>
<dbReference type="GO" id="GO:0005886">
    <property type="term" value="C:plasma membrane"/>
    <property type="evidence" value="ECO:0007669"/>
    <property type="project" value="UniProtKB-SubCell"/>
</dbReference>
<feature type="transmembrane region" description="Helical" evidence="12">
    <location>
        <begin position="71"/>
        <end position="93"/>
    </location>
</feature>
<evidence type="ECO:0000256" key="6">
    <source>
        <dbReference type="ARBA" id="ARBA00022960"/>
    </source>
</evidence>
<dbReference type="EC" id="2.7.8.13" evidence="12 13"/>
<evidence type="ECO:0000256" key="8">
    <source>
        <dbReference type="ARBA" id="ARBA00022989"/>
    </source>
</evidence>
<feature type="binding site" evidence="14">
    <location>
        <position position="232"/>
    </location>
    <ligand>
        <name>Mg(2+)</name>
        <dbReference type="ChEBI" id="CHEBI:18420"/>
    </ligand>
</feature>
<comment type="pathway">
    <text evidence="12">Cell wall biogenesis; peptidoglycan biosynthesis.</text>
</comment>
<dbReference type="AlphaFoldDB" id="A0A108T9Z9"/>
<feature type="transmembrane region" description="Helical" evidence="12">
    <location>
        <begin position="329"/>
        <end position="351"/>
    </location>
</feature>
<dbReference type="NCBIfam" id="TIGR00445">
    <property type="entry name" value="mraY"/>
    <property type="match status" value="1"/>
</dbReference>
<evidence type="ECO:0000256" key="11">
    <source>
        <dbReference type="ARBA" id="ARBA00023316"/>
    </source>
</evidence>
<evidence type="ECO:0000313" key="26">
    <source>
        <dbReference type="Proteomes" id="UP000261223"/>
    </source>
</evidence>
<keyword evidence="12" id="KW-1003">Cell membrane</keyword>
<keyword evidence="9 12" id="KW-0472">Membrane</keyword>
<keyword evidence="10 12" id="KW-0131">Cell cycle</keyword>
<gene>
    <name evidence="12 17" type="primary">mraY</name>
    <name evidence="17" type="ORF">AA415_01163</name>
    <name evidence="23" type="ORF">DW668_11335</name>
    <name evidence="22" type="ORF">DW853_06910</name>
    <name evidence="21" type="ORF">DWV41_05290</name>
    <name evidence="20" type="ORF">DWY58_02280</name>
    <name evidence="19" type="ORF">DWY65_03315</name>
    <name evidence="24" type="ORF">DWZ78_05830</name>
    <name evidence="18" type="ORF">DXC34_00565</name>
    <name evidence="16" type="ORF">F9958_04630</name>
    <name evidence="15" type="ORF">F9962_03495</name>
</gene>
<name>A0A108T9Z9_BACSE</name>
<dbReference type="Proteomes" id="UP000284777">
    <property type="component" value="Unassembled WGS sequence"/>
</dbReference>
<protein>
    <recommendedName>
        <fullName evidence="12 13">Phospho-N-acetylmuramoyl-pentapeptide-transferase</fullName>
        <ecNumber evidence="12 13">2.7.8.13</ecNumber>
    </recommendedName>
    <alternativeName>
        <fullName evidence="12">UDP-MurNAc-pentapeptide phosphotransferase</fullName>
    </alternativeName>
</protein>
<dbReference type="GO" id="GO:0046872">
    <property type="term" value="F:metal ion binding"/>
    <property type="evidence" value="ECO:0007669"/>
    <property type="project" value="UniProtKB-KW"/>
</dbReference>
<evidence type="ECO:0000313" key="33">
    <source>
        <dbReference type="Proteomes" id="UP000440773"/>
    </source>
</evidence>
<dbReference type="Proteomes" id="UP000467334">
    <property type="component" value="Unassembled WGS sequence"/>
</dbReference>
<comment type="catalytic activity">
    <reaction evidence="12">
        <text>UDP-N-acetyl-alpha-D-muramoyl-L-alanyl-gamma-D-glutamyl-meso-2,6-diaminopimeloyl-D-alanyl-D-alanine + di-trans,octa-cis-undecaprenyl phosphate = di-trans,octa-cis-undecaprenyl diphospho-N-acetyl-alpha-D-muramoyl-L-alanyl-D-glutamyl-meso-2,6-diaminopimeloyl-D-alanyl-D-alanine + UMP</text>
        <dbReference type="Rhea" id="RHEA:28386"/>
        <dbReference type="ChEBI" id="CHEBI:57865"/>
        <dbReference type="ChEBI" id="CHEBI:60392"/>
        <dbReference type="ChEBI" id="CHEBI:61386"/>
        <dbReference type="ChEBI" id="CHEBI:61387"/>
        <dbReference type="EC" id="2.7.8.13"/>
    </reaction>
</comment>
<dbReference type="HAMAP" id="MF_00038">
    <property type="entry name" value="MraY"/>
    <property type="match status" value="1"/>
</dbReference>
<comment type="function">
    <text evidence="12">Catalyzes the initial step of the lipid cycle reactions in the biosynthesis of the cell wall peptidoglycan: transfers peptidoglycan precursor phospho-MurNAc-pentapeptide from UDP-MurNAc-pentapeptide onto the lipid carrier undecaprenyl phosphate, yielding undecaprenyl-pyrophosphoryl-MurNAc-pentapeptide, known as lipid I.</text>
</comment>
<dbReference type="GO" id="GO:0071555">
    <property type="term" value="P:cell wall organization"/>
    <property type="evidence" value="ECO:0007669"/>
    <property type="project" value="UniProtKB-KW"/>
</dbReference>
<evidence type="ECO:0000313" key="17">
    <source>
        <dbReference type="EMBL" id="KWR56093.1"/>
    </source>
</evidence>
<keyword evidence="8 12" id="KW-1133">Transmembrane helix</keyword>
<evidence type="ECO:0000256" key="1">
    <source>
        <dbReference type="ARBA" id="ARBA00004141"/>
    </source>
</evidence>
<dbReference type="PANTHER" id="PTHR22926:SF5">
    <property type="entry name" value="PHOSPHO-N-ACETYLMURAMOYL-PENTAPEPTIDE-TRANSFERASE HOMOLOG"/>
    <property type="match status" value="1"/>
</dbReference>
<dbReference type="EMBL" id="WCLP01000006">
    <property type="protein sequence ID" value="KAB5283407.1"/>
    <property type="molecule type" value="Genomic_DNA"/>
</dbReference>
<accession>A0A108T9Z9</accession>
<feature type="transmembrane region" description="Helical" evidence="12">
    <location>
        <begin position="136"/>
        <end position="153"/>
    </location>
</feature>
<dbReference type="Proteomes" id="UP000056419">
    <property type="component" value="Unassembled WGS sequence"/>
</dbReference>
<evidence type="ECO:0000313" key="15">
    <source>
        <dbReference type="EMBL" id="KAB5283407.1"/>
    </source>
</evidence>
<feature type="transmembrane region" description="Helical" evidence="12">
    <location>
        <begin position="210"/>
        <end position="228"/>
    </location>
</feature>
<evidence type="ECO:0000313" key="31">
    <source>
        <dbReference type="Proteomes" id="UP000284777"/>
    </source>
</evidence>
<feature type="transmembrane region" description="Helical" evidence="12">
    <location>
        <begin position="279"/>
        <end position="296"/>
    </location>
</feature>
<evidence type="ECO:0000256" key="9">
    <source>
        <dbReference type="ARBA" id="ARBA00023136"/>
    </source>
</evidence>
<dbReference type="EMBL" id="QRPN01000004">
    <property type="protein sequence ID" value="RHM20338.1"/>
    <property type="molecule type" value="Genomic_DNA"/>
</dbReference>
<evidence type="ECO:0000256" key="4">
    <source>
        <dbReference type="ARBA" id="ARBA00022679"/>
    </source>
</evidence>
<keyword evidence="25" id="KW-1185">Reference proteome</keyword>
<keyword evidence="5 12" id="KW-0812">Transmembrane</keyword>
<dbReference type="EMBL" id="QRUB01000001">
    <property type="protein sequence ID" value="RGR30094.1"/>
    <property type="molecule type" value="Genomic_DNA"/>
</dbReference>
<dbReference type="InterPro" id="IPR003524">
    <property type="entry name" value="PNAcMuramoyl-5peptid_Trfase"/>
</dbReference>
<dbReference type="RefSeq" id="WP_016661086.1">
    <property type="nucleotide sequence ID" value="NZ_BAABYC010000001.1"/>
</dbReference>
<feature type="transmembrane region" description="Helical" evidence="12">
    <location>
        <begin position="20"/>
        <end position="42"/>
    </location>
</feature>
<evidence type="ECO:0000256" key="13">
    <source>
        <dbReference type="NCBIfam" id="TIGR00445"/>
    </source>
</evidence>
<keyword evidence="12 14" id="KW-0479">Metal-binding</keyword>
<proteinExistence type="inferred from homology"/>
<evidence type="ECO:0000313" key="29">
    <source>
        <dbReference type="Proteomes" id="UP000284161"/>
    </source>
</evidence>
<evidence type="ECO:0000313" key="24">
    <source>
        <dbReference type="EMBL" id="RHM20338.1"/>
    </source>
</evidence>
<evidence type="ECO:0000313" key="21">
    <source>
        <dbReference type="EMBL" id="RGW98846.1"/>
    </source>
</evidence>
<reference evidence="26 27" key="3">
    <citation type="submission" date="2018-08" db="EMBL/GenBank/DDBJ databases">
        <title>A genome reference for cultivated species of the human gut microbiota.</title>
        <authorList>
            <person name="Zou Y."/>
            <person name="Xue W."/>
            <person name="Luo G."/>
        </authorList>
    </citation>
    <scope>NUCLEOTIDE SEQUENCE [LARGE SCALE GENOMIC DNA]</scope>
    <source>
        <strain evidence="21 31">AF05-4</strain>
        <strain evidence="20 29">AF25-6</strain>
        <strain evidence="19 27">AF26-20BH</strain>
        <strain evidence="24 30">AF35-20</strain>
        <strain evidence="23 28">AM25-16</strain>
        <strain evidence="22 32">AM36-9BH</strain>
        <strain evidence="18 26">TF03-6</strain>
    </source>
</reference>
<dbReference type="InterPro" id="IPR000715">
    <property type="entry name" value="Glycosyl_transferase_4"/>
</dbReference>
<dbReference type="Pfam" id="PF00953">
    <property type="entry name" value="Glycos_transf_4"/>
    <property type="match status" value="1"/>
</dbReference>
<feature type="transmembrane region" description="Helical" evidence="12">
    <location>
        <begin position="303"/>
        <end position="323"/>
    </location>
</feature>
<dbReference type="GO" id="GO:0008963">
    <property type="term" value="F:phospho-N-acetylmuramoyl-pentapeptide-transferase activity"/>
    <property type="evidence" value="ECO:0007669"/>
    <property type="project" value="UniProtKB-UniRule"/>
</dbReference>
<comment type="cofactor">
    <cofactor evidence="12 14">
        <name>Mg(2+)</name>
        <dbReference type="ChEBI" id="CHEBI:18420"/>
    </cofactor>
</comment>
<evidence type="ECO:0000256" key="7">
    <source>
        <dbReference type="ARBA" id="ARBA00022984"/>
    </source>
</evidence>
<dbReference type="EMBL" id="QSSV01000001">
    <property type="protein sequence ID" value="RGM16244.1"/>
    <property type="molecule type" value="Genomic_DNA"/>
</dbReference>
<feature type="transmembrane region" description="Helical" evidence="12">
    <location>
        <begin position="99"/>
        <end position="116"/>
    </location>
</feature>
<evidence type="ECO:0000313" key="25">
    <source>
        <dbReference type="Proteomes" id="UP000056419"/>
    </source>
</evidence>
<comment type="similarity">
    <text evidence="2 12">Belongs to the glycosyltransferase 4 family. MraY subfamily.</text>
</comment>
<keyword evidence="12 14" id="KW-0460">Magnesium</keyword>
<dbReference type="GO" id="GO:0009252">
    <property type="term" value="P:peptidoglycan biosynthetic process"/>
    <property type="evidence" value="ECO:0007669"/>
    <property type="project" value="UniProtKB-UniRule"/>
</dbReference>
<dbReference type="EMBL" id="QSBD01000005">
    <property type="protein sequence ID" value="RGW98846.1"/>
    <property type="molecule type" value="Genomic_DNA"/>
</dbReference>
<evidence type="ECO:0000313" key="34">
    <source>
        <dbReference type="Proteomes" id="UP000467334"/>
    </source>
</evidence>
<dbReference type="Proteomes" id="UP000285305">
    <property type="component" value="Unassembled WGS sequence"/>
</dbReference>
<reference evidence="17 25" key="1">
    <citation type="journal article" date="2016" name="BMC Genomics">
        <title>Type VI secretion systems of human gut Bacteroidales segregate into three genetic architectures, two of which are contained on mobile genetic elements.</title>
        <authorList>
            <person name="Coyne M.J."/>
            <person name="Roelofs K.G."/>
            <person name="Comstock L.E."/>
        </authorList>
    </citation>
    <scope>NUCLEOTIDE SEQUENCE [LARGE SCALE GENOMIC DNA]</scope>
    <source>
        <strain evidence="17 25">CL09T03C01</strain>
    </source>
</reference>
<evidence type="ECO:0000256" key="14">
    <source>
        <dbReference type="PIRSR" id="PIRSR600715-1"/>
    </source>
</evidence>
<comment type="caution">
    <text evidence="17">The sequence shown here is derived from an EMBL/GenBank/DDBJ whole genome shotgun (WGS) entry which is preliminary data.</text>
</comment>
<evidence type="ECO:0000313" key="16">
    <source>
        <dbReference type="EMBL" id="KAB5315624.1"/>
    </source>
</evidence>
<dbReference type="PATRIC" id="fig|46506.5.peg.1243"/>
<comment type="subcellular location">
    <subcellularLocation>
        <location evidence="12">Cell membrane</location>
        <topology evidence="12">Multi-pass membrane protein</topology>
    </subcellularLocation>
    <subcellularLocation>
        <location evidence="1">Membrane</location>
        <topology evidence="1">Multi-pass membrane protein</topology>
    </subcellularLocation>
</comment>
<keyword evidence="7 12" id="KW-0573">Peptidoglycan synthesis</keyword>
<dbReference type="PANTHER" id="PTHR22926">
    <property type="entry name" value="PHOSPHO-N-ACETYLMURAMOYL-PENTAPEPTIDE-TRANSFERASE"/>
    <property type="match status" value="1"/>
</dbReference>
<keyword evidence="6 12" id="KW-0133">Cell shape</keyword>
<evidence type="ECO:0000313" key="22">
    <source>
        <dbReference type="EMBL" id="RHC30481.1"/>
    </source>
</evidence>
<evidence type="ECO:0000256" key="2">
    <source>
        <dbReference type="ARBA" id="ARBA00005583"/>
    </source>
</evidence>
<evidence type="ECO:0000256" key="5">
    <source>
        <dbReference type="ARBA" id="ARBA00022692"/>
    </source>
</evidence>
<evidence type="ECO:0000313" key="28">
    <source>
        <dbReference type="Proteomes" id="UP000283762"/>
    </source>
</evidence>
<evidence type="ECO:0000313" key="20">
    <source>
        <dbReference type="EMBL" id="RGR30094.1"/>
    </source>
</evidence>
<dbReference type="EMBL" id="LRGC01000004">
    <property type="protein sequence ID" value="KWR56093.1"/>
    <property type="molecule type" value="Genomic_DNA"/>
</dbReference>
<dbReference type="PROSITE" id="PS01347">
    <property type="entry name" value="MRAY_1"/>
    <property type="match status" value="1"/>
</dbReference>
<feature type="transmembrane region" description="Helical" evidence="12">
    <location>
        <begin position="402"/>
        <end position="421"/>
    </location>
</feature>
<dbReference type="Proteomes" id="UP000283310">
    <property type="component" value="Unassembled WGS sequence"/>
</dbReference>
<feature type="binding site" evidence="14">
    <location>
        <position position="307"/>
    </location>
    <ligand>
        <name>Mg(2+)</name>
        <dbReference type="ChEBI" id="CHEBI:18420"/>
    </ligand>
</feature>
<dbReference type="CDD" id="cd06852">
    <property type="entry name" value="GT_MraY"/>
    <property type="match status" value="1"/>
</dbReference>
<keyword evidence="4 12" id="KW-0808">Transferase</keyword>
<evidence type="ECO:0000313" key="23">
    <source>
        <dbReference type="EMBL" id="RHF74154.1"/>
    </source>
</evidence>
<dbReference type="STRING" id="46506.AA415_01163"/>
<evidence type="ECO:0000313" key="32">
    <source>
        <dbReference type="Proteomes" id="UP000285305"/>
    </source>
</evidence>
<dbReference type="Proteomes" id="UP000284604">
    <property type="component" value="Unassembled WGS sequence"/>
</dbReference>
<dbReference type="Proteomes" id="UP000283762">
    <property type="component" value="Unassembled WGS sequence"/>
</dbReference>
<dbReference type="EMBL" id="QSHQ01000010">
    <property type="protein sequence ID" value="RHC30481.1"/>
    <property type="molecule type" value="Genomic_DNA"/>
</dbReference>
<dbReference type="GO" id="GO:0008360">
    <property type="term" value="P:regulation of cell shape"/>
    <property type="evidence" value="ECO:0007669"/>
    <property type="project" value="UniProtKB-KW"/>
</dbReference>
<evidence type="ECO:0000313" key="19">
    <source>
        <dbReference type="EMBL" id="RGR16336.1"/>
    </source>
</evidence>
<dbReference type="UniPathway" id="UPA00219"/>
<dbReference type="EMBL" id="WCLE01000006">
    <property type="protein sequence ID" value="KAB5315624.1"/>
    <property type="molecule type" value="Genomic_DNA"/>
</dbReference>
<reference evidence="17" key="2">
    <citation type="submission" date="2016-01" db="EMBL/GenBank/DDBJ databases">
        <authorList>
            <person name="McClelland M."/>
            <person name="Jain A."/>
            <person name="Saraogi P."/>
            <person name="Mendelson R."/>
            <person name="Westerman R."/>
            <person name="SanMiguel P."/>
            <person name="Csonka L."/>
        </authorList>
    </citation>
    <scope>NUCLEOTIDE SEQUENCE</scope>
    <source>
        <strain evidence="17">CL09T03C01</strain>
    </source>
</reference>
<dbReference type="EMBL" id="QRTW01000004">
    <property type="protein sequence ID" value="RGR16336.1"/>
    <property type="molecule type" value="Genomic_DNA"/>
</dbReference>
<dbReference type="Proteomes" id="UP000284161">
    <property type="component" value="Unassembled WGS sequence"/>
</dbReference>
<sequence>MLYYLFQWLDKYDFPGAGMFGYTSFRALMAIILALLISSIWGDKFIDLLKRKQITETQRDANIDPFGVNKVGVPSMGGVIIIFAILIPCLLLGKLNNIYMILMLITTVWLGSLGFADDYIKIFKKDKEGLHGKFKIIGQVGLGLIVGLTLYLSPQVVIRENIEVEKPGQGIEVVHAAKEIKATQTTIPFFKSNNLDYADLVSFMGEHAQTAGWILFVLVTIFVVTAVSNGANLNDGMDGMAAGNSAIIGLTLGILAYVSSHIEYAGYLNIMYIPGSEELVIFICAFIGALIGFLWYNAYPAQVFMGDTGSLTIGGIIAVYAIIIHKELLIPILCGIFLVENLSVILQRVYYKAGKRKGVKQRLFKRTPIHDHFRTGMNLIEPGCKVVFTQPAQLFHESKITVRFWIVTIVLAAITIITLKIR</sequence>
<keyword evidence="11 12" id="KW-0961">Cell wall biogenesis/degradation</keyword>
<dbReference type="Proteomes" id="UP000261223">
    <property type="component" value="Unassembled WGS sequence"/>
</dbReference>
<dbReference type="GO" id="GO:0051301">
    <property type="term" value="P:cell division"/>
    <property type="evidence" value="ECO:0007669"/>
    <property type="project" value="UniProtKB-KW"/>
</dbReference>